<keyword evidence="7 9" id="KW-1133">Transmembrane helix</keyword>
<dbReference type="EC" id="3.4.23.36" evidence="9"/>
<evidence type="ECO:0000256" key="4">
    <source>
        <dbReference type="ARBA" id="ARBA00022692"/>
    </source>
</evidence>
<keyword evidence="8 9" id="KW-0472">Membrane</keyword>
<evidence type="ECO:0000313" key="13">
    <source>
        <dbReference type="Proteomes" id="UP001220377"/>
    </source>
</evidence>
<feature type="active site" evidence="9">
    <location>
        <position position="111"/>
    </location>
</feature>
<name>A0ABY7WMU1_9LACO</name>
<dbReference type="HAMAP" id="MF_00161">
    <property type="entry name" value="LspA"/>
    <property type="match status" value="1"/>
</dbReference>
<keyword evidence="13" id="KW-1185">Reference proteome</keyword>
<evidence type="ECO:0000256" key="9">
    <source>
        <dbReference type="HAMAP-Rule" id="MF_00161"/>
    </source>
</evidence>
<dbReference type="NCBIfam" id="TIGR00077">
    <property type="entry name" value="lspA"/>
    <property type="match status" value="1"/>
</dbReference>
<feature type="transmembrane region" description="Helical" evidence="9">
    <location>
        <begin position="121"/>
        <end position="143"/>
    </location>
</feature>
<evidence type="ECO:0000256" key="2">
    <source>
        <dbReference type="ARBA" id="ARBA00022475"/>
    </source>
</evidence>
<gene>
    <name evidence="9 12" type="primary">lspA</name>
    <name evidence="12" type="ORF">PQ472_06205</name>
</gene>
<organism evidence="12 13">
    <name type="scientific">Lacticaseibacillus pabuli</name>
    <dbReference type="NCBI Taxonomy" id="3025672"/>
    <lineage>
        <taxon>Bacteria</taxon>
        <taxon>Bacillati</taxon>
        <taxon>Bacillota</taxon>
        <taxon>Bacilli</taxon>
        <taxon>Lactobacillales</taxon>
        <taxon>Lactobacillaceae</taxon>
        <taxon>Lacticaseibacillus</taxon>
    </lineage>
</organism>
<comment type="catalytic activity">
    <reaction evidence="9 10">
        <text>Release of signal peptides from bacterial membrane prolipoproteins. Hydrolyzes -Xaa-Yaa-Zaa-|-(S,diacylglyceryl)Cys-, in which Xaa is hydrophobic (preferably Leu), and Yaa (Ala or Ser) and Zaa (Gly or Ala) have small, neutral side chains.</text>
        <dbReference type="EC" id="3.4.23.36"/>
    </reaction>
</comment>
<evidence type="ECO:0000256" key="6">
    <source>
        <dbReference type="ARBA" id="ARBA00022801"/>
    </source>
</evidence>
<evidence type="ECO:0000313" key="12">
    <source>
        <dbReference type="EMBL" id="WDF81528.1"/>
    </source>
</evidence>
<keyword evidence="3 9" id="KW-0645">Protease</keyword>
<dbReference type="RefSeq" id="WP_274258361.1">
    <property type="nucleotide sequence ID" value="NZ_CP117884.1"/>
</dbReference>
<dbReference type="PRINTS" id="PR00781">
    <property type="entry name" value="LIPOSIGPTASE"/>
</dbReference>
<protein>
    <recommendedName>
        <fullName evidence="9">Lipoprotein signal peptidase</fullName>
        <ecNumber evidence="9">3.4.23.36</ecNumber>
    </recommendedName>
    <alternativeName>
        <fullName evidence="9">Prolipoprotein signal peptidase</fullName>
    </alternativeName>
    <alternativeName>
        <fullName evidence="9">Signal peptidase II</fullName>
        <shortName evidence="9">SPase II</shortName>
    </alternativeName>
</protein>
<dbReference type="PANTHER" id="PTHR33695">
    <property type="entry name" value="LIPOPROTEIN SIGNAL PEPTIDASE"/>
    <property type="match status" value="1"/>
</dbReference>
<feature type="transmembrane region" description="Helical" evidence="9">
    <location>
        <begin position="59"/>
        <end position="76"/>
    </location>
</feature>
<reference evidence="12 13" key="1">
    <citation type="submission" date="2023-02" db="EMBL/GenBank/DDBJ databases">
        <title>Genome sequence of Lacticaseibacillus sp. KACC 23028.</title>
        <authorList>
            <person name="Kim S."/>
            <person name="Heo J."/>
            <person name="Kwon S.-W."/>
        </authorList>
    </citation>
    <scope>NUCLEOTIDE SEQUENCE [LARGE SCALE GENOMIC DNA]</scope>
    <source>
        <strain evidence="12 13">KACC 23028</strain>
    </source>
</reference>
<dbReference type="Pfam" id="PF01252">
    <property type="entry name" value="Peptidase_A8"/>
    <property type="match status" value="1"/>
</dbReference>
<keyword evidence="4 9" id="KW-0812">Transmembrane</keyword>
<feature type="transmembrane region" description="Helical" evidence="9">
    <location>
        <begin position="83"/>
        <end position="101"/>
    </location>
</feature>
<evidence type="ECO:0000256" key="10">
    <source>
        <dbReference type="RuleBase" id="RU000594"/>
    </source>
</evidence>
<evidence type="ECO:0000256" key="5">
    <source>
        <dbReference type="ARBA" id="ARBA00022750"/>
    </source>
</evidence>
<comment type="similarity">
    <text evidence="1 9 11">Belongs to the peptidase A8 family.</text>
</comment>
<dbReference type="Proteomes" id="UP001220377">
    <property type="component" value="Chromosome"/>
</dbReference>
<dbReference type="GO" id="GO:0004190">
    <property type="term" value="F:aspartic-type endopeptidase activity"/>
    <property type="evidence" value="ECO:0007669"/>
    <property type="project" value="UniProtKB-EC"/>
</dbReference>
<comment type="subcellular location">
    <subcellularLocation>
        <location evidence="9">Cell membrane</location>
        <topology evidence="9">Multi-pass membrane protein</topology>
    </subcellularLocation>
</comment>
<keyword evidence="6 9" id="KW-0378">Hydrolase</keyword>
<sequence length="149" mass="16607">MLVYLLITIATLALDIIVKALVVANIPVGASVTVIPGVLSLTHLQNTGAAWSMFQGQQWFFYIITVVALAAVAFMWRDSKGHVLYRLGLALMVSGALGNFIDRVHQQYVTDMFQLDFINFPIFNIADLCLTLGVIFVMIYIFFLDKSDK</sequence>
<feature type="active site" evidence="9">
    <location>
        <position position="127"/>
    </location>
</feature>
<comment type="function">
    <text evidence="9 10">This protein specifically catalyzes the removal of signal peptides from prolipoproteins.</text>
</comment>
<keyword evidence="5 9" id="KW-0064">Aspartyl protease</keyword>
<evidence type="ECO:0000256" key="3">
    <source>
        <dbReference type="ARBA" id="ARBA00022670"/>
    </source>
</evidence>
<accession>A0ABY7WMU1</accession>
<evidence type="ECO:0000256" key="11">
    <source>
        <dbReference type="RuleBase" id="RU004181"/>
    </source>
</evidence>
<proteinExistence type="inferred from homology"/>
<dbReference type="InterPro" id="IPR001872">
    <property type="entry name" value="Peptidase_A8"/>
</dbReference>
<keyword evidence="2 9" id="KW-1003">Cell membrane</keyword>
<evidence type="ECO:0000256" key="1">
    <source>
        <dbReference type="ARBA" id="ARBA00006139"/>
    </source>
</evidence>
<dbReference type="PANTHER" id="PTHR33695:SF1">
    <property type="entry name" value="LIPOPROTEIN SIGNAL PEPTIDASE"/>
    <property type="match status" value="1"/>
</dbReference>
<evidence type="ECO:0000256" key="7">
    <source>
        <dbReference type="ARBA" id="ARBA00022989"/>
    </source>
</evidence>
<dbReference type="EMBL" id="CP117884">
    <property type="protein sequence ID" value="WDF81528.1"/>
    <property type="molecule type" value="Genomic_DNA"/>
</dbReference>
<dbReference type="PROSITE" id="PS00855">
    <property type="entry name" value="SPASE_II"/>
    <property type="match status" value="1"/>
</dbReference>
<evidence type="ECO:0000256" key="8">
    <source>
        <dbReference type="ARBA" id="ARBA00023136"/>
    </source>
</evidence>
<feature type="transmembrane region" description="Helical" evidence="9">
    <location>
        <begin position="12"/>
        <end position="39"/>
    </location>
</feature>
<comment type="pathway">
    <text evidence="9">Protein modification; lipoprotein biosynthesis (signal peptide cleavage).</text>
</comment>